<evidence type="ECO:0000313" key="9">
    <source>
        <dbReference type="EMBL" id="SHJ39470.1"/>
    </source>
</evidence>
<dbReference type="STRING" id="313368.SAMN04488012_108158"/>
<dbReference type="InterPro" id="IPR050557">
    <property type="entry name" value="RTX_toxin/Mannuronan_C5-epim"/>
</dbReference>
<keyword evidence="3" id="KW-0964">Secreted</keyword>
<dbReference type="InterPro" id="IPR018511">
    <property type="entry name" value="Hemolysin-typ_Ca-bd_CS"/>
</dbReference>
<evidence type="ECO:0000256" key="1">
    <source>
        <dbReference type="ARBA" id="ARBA00004370"/>
    </source>
</evidence>
<dbReference type="RefSeq" id="WP_073129110.1">
    <property type="nucleotide sequence ID" value="NZ_FQZA01000008.1"/>
</dbReference>
<feature type="region of interest" description="Disordered" evidence="8">
    <location>
        <begin position="1326"/>
        <end position="1367"/>
    </location>
</feature>
<sequence length="1607" mass="166152">MSLDRYSAVTGGVADGLKYGRNVLDGIGAAVTAGQAGMFVYGKSKDFTDGVPWKLDAVKYTLAAVNVVSPLKAPIKVLQAAVTNVERPVETIKEVQDRLDGITLQSTLDQRQTFNAIFKVKDFLAAMDFSIALVRDPLTVLISGLELASRGSTNQYHAMNGNLDYHLGRLGIGASAAEDPAAQSTSTEGWAFADLQAGLDAESAVRIDRLVAVTPQVTAVNEAFENLLGIFDRIDFDSINLELSGVEEIGKLLDKLKVPLDIALNAIDPIRPLLDAIGLVSQLVDSVVDFIVESLGLGGLMDAAEEAIADLLPPIDLLDAFFDLIKPLVEGLEQFIDNALGAFDMMDAVTEAAFGNGFGDALNSFAGWSNDLDNVLRGDEGDDALDALGGDDTIYGGAGNDVIVAGTGDDEIWGEAGDDFIHFNASFTGYELARERLPGDTDQATGDIVVSHVRPFGTFNTGVDILRDLDDGDIVAFTDIAFTGAELKSAFIGGSVLTGSARNDLMFLNSTGTRIDGYYVAEGLEGDDRIFGSTGDDRLIGGAGNDVLLPGLGDDEALGGTGDDTFQVLAGSLGSLRVDLGEGTAFGQGSDTLVDIENVILQPGQKHFVRGTDDPNAIYTADGQDVITGRGGSDFIRTGGEDDFIVAGAGADTIDAGSGRDVMISGSAAALGVTDTYIGGDGFDVVSYTGESTTIRDDVNAVNDDPSILQTVKNYMAETAASGRVEIDGTTGRIARFDADGTQVATDETDGVEGFMGSDVADLLVGGPVASWLHGAGGDDVIRTNGTEHIFGGRGDDLILAQRVDGGATQLQIDGGQGEDRLELDGVGPARWFYRVESSIALTLRAFEIGTEGEDLRNTPNAFFSIKPRDVEAIKLGDYADHAIYEPGGTRPTTFELGGGDDRFDGENGFAEVFAAEGDDIGNFDRGGGGIFHGGAGADFSVWSDTTRENAALMGAGTDRVVIKRFFGHADGGDGFDTIGFDVAFLSRIVADLGAGTVESFKGQATINAEQVGMTLEGFEQFIATGFNDRVTGSGADERIVGRDGRDTLNGAGGADELYGGSGDDSILGGDGDDILHGGAGSDILDGGAGVDMASYVWAQPDGLDGGFVTTGFSGVTVDLGTGSALGAFGSDTLRNIENVAGGAGDDALTGDGADNILSGGQGDDTLVGGDGADVLITGSGSDLAIGGAGDDRIVVDLGTAESLVGGTGDDTLDFGLLDGLVDVDLEAGTYSAQVETLVARWGVLDVDGDGTDDGDGFEARLIGGDLLTPDDVLRTDPLFSRDPGDLARNLPEPGEDGFLAAQIEQVIRTFDASGGFTGIERVRGGLSDDNVRGSRSADWVAGGEGADTLDGGDGNDTLDGGQGADLIYGGAGSDSLTGGAGPGADWITPGGGDDTVDGGEGNDMVSFSDLGETPGRTNLDYRLTIDLEAGTAVSHDGAERMSLLNLERVTGTIFADFIRGDAGANQLRGLGDYDWFLATTGPDTIDGGNGQDMISFVEWQNAAANTIGDAFGPLPPSGAQATGIYLDLTNPANNTNLAAGLELTSIERITGSGRQDVFFGDDQSNDFRGLGDFDWFVSSDGGRERYFGGDGDDTVTYFNAPGAVTA</sequence>
<evidence type="ECO:0000256" key="3">
    <source>
        <dbReference type="ARBA" id="ARBA00022525"/>
    </source>
</evidence>
<keyword evidence="4" id="KW-0800">Toxin</keyword>
<comment type="subcellular location">
    <subcellularLocation>
        <location evidence="1">Membrane</location>
    </subcellularLocation>
    <subcellularLocation>
        <location evidence="2">Secreted</location>
    </subcellularLocation>
</comment>
<dbReference type="InterPro" id="IPR011049">
    <property type="entry name" value="Serralysin-like_metalloprot_C"/>
</dbReference>
<feature type="region of interest" description="Disordered" evidence="8">
    <location>
        <begin position="1380"/>
        <end position="1401"/>
    </location>
</feature>
<dbReference type="Gene3D" id="2.150.10.10">
    <property type="entry name" value="Serralysin-like metalloprotease, C-terminal"/>
    <property type="match status" value="7"/>
</dbReference>
<keyword evidence="6" id="KW-0843">Virulence</keyword>
<keyword evidence="7" id="KW-0472">Membrane</keyword>
<feature type="compositionally biased region" description="Gly residues" evidence="8">
    <location>
        <begin position="1390"/>
        <end position="1401"/>
    </location>
</feature>
<dbReference type="PANTHER" id="PTHR38340">
    <property type="entry name" value="S-LAYER PROTEIN"/>
    <property type="match status" value="1"/>
</dbReference>
<dbReference type="Pfam" id="PF00353">
    <property type="entry name" value="HemolysinCabind"/>
    <property type="match status" value="11"/>
</dbReference>
<dbReference type="GO" id="GO:0005576">
    <property type="term" value="C:extracellular region"/>
    <property type="evidence" value="ECO:0007669"/>
    <property type="project" value="UniProtKB-SubCell"/>
</dbReference>
<dbReference type="GO" id="GO:0016020">
    <property type="term" value="C:membrane"/>
    <property type="evidence" value="ECO:0007669"/>
    <property type="project" value="UniProtKB-SubCell"/>
</dbReference>
<feature type="non-terminal residue" evidence="9">
    <location>
        <position position="1607"/>
    </location>
</feature>
<keyword evidence="10" id="KW-1185">Reference proteome</keyword>
<evidence type="ECO:0000256" key="7">
    <source>
        <dbReference type="ARBA" id="ARBA00023136"/>
    </source>
</evidence>
<proteinExistence type="predicted"/>
<dbReference type="GO" id="GO:0005509">
    <property type="term" value="F:calcium ion binding"/>
    <property type="evidence" value="ECO:0007669"/>
    <property type="project" value="InterPro"/>
</dbReference>
<dbReference type="PANTHER" id="PTHR38340:SF1">
    <property type="entry name" value="S-LAYER PROTEIN"/>
    <property type="match status" value="1"/>
</dbReference>
<organism evidence="9 10">
    <name type="scientific">Palleronia salina</name>
    <dbReference type="NCBI Taxonomy" id="313368"/>
    <lineage>
        <taxon>Bacteria</taxon>
        <taxon>Pseudomonadati</taxon>
        <taxon>Pseudomonadota</taxon>
        <taxon>Alphaproteobacteria</taxon>
        <taxon>Rhodobacterales</taxon>
        <taxon>Roseobacteraceae</taxon>
        <taxon>Palleronia</taxon>
    </lineage>
</organism>
<dbReference type="GO" id="GO:0090729">
    <property type="term" value="F:toxin activity"/>
    <property type="evidence" value="ECO:0007669"/>
    <property type="project" value="UniProtKB-KW"/>
</dbReference>
<dbReference type="InterPro" id="IPR003995">
    <property type="entry name" value="RTX_toxin_determinant-A"/>
</dbReference>
<accession>A0A1M6IYJ6</accession>
<protein>
    <submittedName>
        <fullName evidence="9">Ca2+-binding protein, RTX toxin-related</fullName>
    </submittedName>
</protein>
<dbReference type="PRINTS" id="PR01488">
    <property type="entry name" value="RTXTOXINA"/>
</dbReference>
<evidence type="ECO:0000256" key="4">
    <source>
        <dbReference type="ARBA" id="ARBA00022656"/>
    </source>
</evidence>
<evidence type="ECO:0000256" key="5">
    <source>
        <dbReference type="ARBA" id="ARBA00022737"/>
    </source>
</evidence>
<dbReference type="PROSITE" id="PS00330">
    <property type="entry name" value="HEMOLYSIN_CALCIUM"/>
    <property type="match status" value="7"/>
</dbReference>
<dbReference type="InterPro" id="IPR001343">
    <property type="entry name" value="Hemolysn_Ca-bd"/>
</dbReference>
<evidence type="ECO:0000256" key="8">
    <source>
        <dbReference type="SAM" id="MobiDB-lite"/>
    </source>
</evidence>
<gene>
    <name evidence="9" type="ORF">SAMN04488012_108158</name>
</gene>
<evidence type="ECO:0000313" key="10">
    <source>
        <dbReference type="Proteomes" id="UP000184040"/>
    </source>
</evidence>
<reference evidence="9 10" key="1">
    <citation type="submission" date="2016-11" db="EMBL/GenBank/DDBJ databases">
        <authorList>
            <person name="Jaros S."/>
            <person name="Januszkiewicz K."/>
            <person name="Wedrychowicz H."/>
        </authorList>
    </citation>
    <scope>NUCLEOTIDE SEQUENCE [LARGE SCALE GENOMIC DNA]</scope>
    <source>
        <strain evidence="9 10">DSM 26892</strain>
    </source>
</reference>
<dbReference type="SUPFAM" id="SSF51120">
    <property type="entry name" value="beta-Roll"/>
    <property type="match status" value="8"/>
</dbReference>
<dbReference type="PRINTS" id="PR00313">
    <property type="entry name" value="CABNDNGRPT"/>
</dbReference>
<dbReference type="EMBL" id="FQZA01000008">
    <property type="protein sequence ID" value="SHJ39470.1"/>
    <property type="molecule type" value="Genomic_DNA"/>
</dbReference>
<dbReference type="Proteomes" id="UP000184040">
    <property type="component" value="Unassembled WGS sequence"/>
</dbReference>
<evidence type="ECO:0000256" key="2">
    <source>
        <dbReference type="ARBA" id="ARBA00004613"/>
    </source>
</evidence>
<name>A0A1M6IYJ6_9RHOB</name>
<keyword evidence="5" id="KW-0677">Repeat</keyword>
<evidence type="ECO:0000256" key="6">
    <source>
        <dbReference type="ARBA" id="ARBA00023026"/>
    </source>
</evidence>